<evidence type="ECO:0000256" key="1">
    <source>
        <dbReference type="ARBA" id="ARBA00023002"/>
    </source>
</evidence>
<dbReference type="AlphaFoldDB" id="A0A7S1WFK1"/>
<feature type="domain" description="Dehydrogenase E1 component" evidence="3">
    <location>
        <begin position="79"/>
        <end position="377"/>
    </location>
</feature>
<dbReference type="FunFam" id="3.40.50.970:FF:000108">
    <property type="entry name" value="2-oxoisovalerate dehydrogenase subunit alpha"/>
    <property type="match status" value="1"/>
</dbReference>
<protein>
    <recommendedName>
        <fullName evidence="2">2-oxoisovalerate dehydrogenase subunit alpha</fullName>
        <ecNumber evidence="2">1.2.4.4</ecNumber>
    </recommendedName>
    <alternativeName>
        <fullName evidence="2">Branched-chain alpha-keto acid dehydrogenase E1 component alpha chain</fullName>
    </alternativeName>
</protein>
<organism evidence="4">
    <name type="scientific">Alexandrium catenella</name>
    <name type="common">Red tide dinoflagellate</name>
    <name type="synonym">Gonyaulax catenella</name>
    <dbReference type="NCBI Taxonomy" id="2925"/>
    <lineage>
        <taxon>Eukaryota</taxon>
        <taxon>Sar</taxon>
        <taxon>Alveolata</taxon>
        <taxon>Dinophyceae</taxon>
        <taxon>Gonyaulacales</taxon>
        <taxon>Pyrocystaceae</taxon>
        <taxon>Alexandrium</taxon>
    </lineage>
</organism>
<dbReference type="GO" id="GO:0003863">
    <property type="term" value="F:branched-chain 2-oxo acid dehydrogenase activity"/>
    <property type="evidence" value="ECO:0007669"/>
    <property type="project" value="UniProtKB-EC"/>
</dbReference>
<dbReference type="InterPro" id="IPR001017">
    <property type="entry name" value="DH_E1"/>
</dbReference>
<keyword evidence="2" id="KW-0786">Thiamine pyrophosphate</keyword>
<comment type="function">
    <text evidence="2">The branched-chain alpha-keto dehydrogenase complex catalyzes the overall conversion of alpha-keto acids to acyl-CoA and CO(2). It contains multiple copies of three enzymatic components: branched-chain alpha-keto acid decarboxylase (E1), lipoamide acyltransferase (E2) and lipoamide dehydrogenase (E3).</text>
</comment>
<evidence type="ECO:0000259" key="3">
    <source>
        <dbReference type="Pfam" id="PF00676"/>
    </source>
</evidence>
<dbReference type="InterPro" id="IPR050771">
    <property type="entry name" value="Alpha-ketoacid_DH_E1_comp"/>
</dbReference>
<dbReference type="Gene3D" id="3.40.50.970">
    <property type="match status" value="1"/>
</dbReference>
<name>A0A7S1WFK1_ALECA</name>
<dbReference type="CDD" id="cd02000">
    <property type="entry name" value="TPP_E1_PDC_ADC_BCADC"/>
    <property type="match status" value="1"/>
</dbReference>
<dbReference type="PANTHER" id="PTHR43380">
    <property type="entry name" value="2-OXOISOVALERATE DEHYDROGENASE SUBUNIT ALPHA, MITOCHONDRIAL"/>
    <property type="match status" value="1"/>
</dbReference>
<dbReference type="InterPro" id="IPR029061">
    <property type="entry name" value="THDP-binding"/>
</dbReference>
<dbReference type="EC" id="1.2.4.4" evidence="2"/>
<reference evidence="4" key="1">
    <citation type="submission" date="2021-01" db="EMBL/GenBank/DDBJ databases">
        <authorList>
            <person name="Corre E."/>
            <person name="Pelletier E."/>
            <person name="Niang G."/>
            <person name="Scheremetjew M."/>
            <person name="Finn R."/>
            <person name="Kale V."/>
            <person name="Holt S."/>
            <person name="Cochrane G."/>
            <person name="Meng A."/>
            <person name="Brown T."/>
            <person name="Cohen L."/>
        </authorList>
    </citation>
    <scope>NUCLEOTIDE SEQUENCE</scope>
    <source>
        <strain evidence="4">OF101</strain>
    </source>
</reference>
<accession>A0A7S1WFK1</accession>
<evidence type="ECO:0000256" key="2">
    <source>
        <dbReference type="RuleBase" id="RU365014"/>
    </source>
</evidence>
<proteinExistence type="inferred from homology"/>
<dbReference type="Pfam" id="PF00676">
    <property type="entry name" value="E1_dh"/>
    <property type="match status" value="1"/>
</dbReference>
<evidence type="ECO:0000313" key="4">
    <source>
        <dbReference type="EMBL" id="CAD9165788.1"/>
    </source>
</evidence>
<keyword evidence="1 2" id="KW-0560">Oxidoreductase</keyword>
<comment type="catalytic activity">
    <reaction evidence="2">
        <text>N(6)-[(R)-lipoyl]-L-lysyl-[protein] + 3-methyl-2-oxobutanoate + H(+) = N(6)-[(R)-S(8)-2-methylpropanoyldihydrolipoyl]-L-lysyl-[protein] + CO2</text>
        <dbReference type="Rhea" id="RHEA:13457"/>
        <dbReference type="Rhea" id="RHEA-COMP:10474"/>
        <dbReference type="Rhea" id="RHEA-COMP:10497"/>
        <dbReference type="ChEBI" id="CHEBI:11851"/>
        <dbReference type="ChEBI" id="CHEBI:15378"/>
        <dbReference type="ChEBI" id="CHEBI:16526"/>
        <dbReference type="ChEBI" id="CHEBI:83099"/>
        <dbReference type="ChEBI" id="CHEBI:83142"/>
        <dbReference type="EC" id="1.2.4.4"/>
    </reaction>
</comment>
<sequence>MWRALSRRGACRAASSGSRRSFASTASFAGLRGEVEFSSEPGFERCKGPIKVFRLTGEDGKLVPGAELPFSLDEAVGMYRTMLRVSVIDQILNSLQRQGRISFYMTGTGEEAAQVGTIAALDKRDVVWPQYRELGAFVHRGFTIQQVVDQCMGRKDEPGKGRQMPVHYCAAELNMQAVTSPLATQIPQAVGAGYAFRMGGEARCGVSYFGDGAASEGDFAVALNFAATLKAQTIFICRNNGWAISTPAKEQYAGDGIAVRGIAYGMPCVRVDGNDLAAVFQATRHARELCMEGEPVVIELMTYRRGHHSTSDDATRYRGGTEVKVAARDGLEPMSRTRMLLEAEGRWSEAEEEALRSETRDEVMSSLKIAEAKLYAPISDMFKDVWAVEPPQLQRQRKELFEHIERHPEEYRERLAQYERERS</sequence>
<comment type="cofactor">
    <cofactor evidence="2">
        <name>thiamine diphosphate</name>
        <dbReference type="ChEBI" id="CHEBI:58937"/>
    </cofactor>
</comment>
<dbReference type="PANTHER" id="PTHR43380:SF1">
    <property type="entry name" value="2-OXOISOVALERATE DEHYDROGENASE SUBUNIT ALPHA, MITOCHONDRIAL"/>
    <property type="match status" value="1"/>
</dbReference>
<dbReference type="SUPFAM" id="SSF52518">
    <property type="entry name" value="Thiamin diphosphate-binding fold (THDP-binding)"/>
    <property type="match status" value="1"/>
</dbReference>
<gene>
    <name evidence="4" type="ORF">ACAT0790_LOCUS42556</name>
</gene>
<dbReference type="GO" id="GO:0009083">
    <property type="term" value="P:branched-chain amino acid catabolic process"/>
    <property type="evidence" value="ECO:0007669"/>
    <property type="project" value="TreeGrafter"/>
</dbReference>
<comment type="similarity">
    <text evidence="2">Belongs to the BCKDHA family.</text>
</comment>
<dbReference type="EMBL" id="HBGE01071013">
    <property type="protein sequence ID" value="CAD9165788.1"/>
    <property type="molecule type" value="Transcribed_RNA"/>
</dbReference>